<dbReference type="Pfam" id="PF00296">
    <property type="entry name" value="Bac_luciferase"/>
    <property type="match status" value="1"/>
</dbReference>
<dbReference type="Proteomes" id="UP000198983">
    <property type="component" value="Chromosome I"/>
</dbReference>
<dbReference type="RefSeq" id="WP_092656151.1">
    <property type="nucleotide sequence ID" value="NZ_LT629732.1"/>
</dbReference>
<dbReference type="OrthoDB" id="4760590at2"/>
<evidence type="ECO:0000313" key="2">
    <source>
        <dbReference type="EMBL" id="SDT14504.1"/>
    </source>
</evidence>
<accession>A0A1H1XZ56</accession>
<organism evidence="2 3">
    <name type="scientific">Actinopolymorpha singaporensis</name>
    <dbReference type="NCBI Taxonomy" id="117157"/>
    <lineage>
        <taxon>Bacteria</taxon>
        <taxon>Bacillati</taxon>
        <taxon>Actinomycetota</taxon>
        <taxon>Actinomycetes</taxon>
        <taxon>Propionibacteriales</taxon>
        <taxon>Actinopolymorphaceae</taxon>
        <taxon>Actinopolymorpha</taxon>
    </lineage>
</organism>
<dbReference type="Gene3D" id="3.20.20.30">
    <property type="entry name" value="Luciferase-like domain"/>
    <property type="match status" value="1"/>
</dbReference>
<evidence type="ECO:0000259" key="1">
    <source>
        <dbReference type="Pfam" id="PF00296"/>
    </source>
</evidence>
<dbReference type="PANTHER" id="PTHR43244">
    <property type="match status" value="1"/>
</dbReference>
<dbReference type="InterPro" id="IPR050564">
    <property type="entry name" value="F420-G6PD/mer"/>
</dbReference>
<name>A0A1H1XZ56_9ACTN</name>
<dbReference type="NCBIfam" id="TIGR03620">
    <property type="entry name" value="F420_MSMEG_4141"/>
    <property type="match status" value="1"/>
</dbReference>
<reference evidence="2 3" key="1">
    <citation type="submission" date="2016-10" db="EMBL/GenBank/DDBJ databases">
        <authorList>
            <person name="de Groot N.N."/>
        </authorList>
    </citation>
    <scope>NUCLEOTIDE SEQUENCE [LARGE SCALE GENOMIC DNA]</scope>
    <source>
        <strain evidence="2 3">DSM 22024</strain>
    </source>
</reference>
<dbReference type="PANTHER" id="PTHR43244:SF2">
    <property type="entry name" value="CONSERVED HYPOTHETICAL ALANINE AND PROLINE-RICH PROTEIN"/>
    <property type="match status" value="1"/>
</dbReference>
<dbReference type="SUPFAM" id="SSF51679">
    <property type="entry name" value="Bacterial luciferase-like"/>
    <property type="match status" value="1"/>
</dbReference>
<proteinExistence type="predicted"/>
<dbReference type="AlphaFoldDB" id="A0A1H1XZ56"/>
<sequence>MTPLSGNAPRPGTWKERLGSVGVWSSALNWASAASAREAAAEVEELGYGSLWVSETPLSKEPFANAAVLLAATARIPMGTGIANVWARDAAAARAAALTLSESFPGRFVLGLGVSHLPAVQARGGQYERPLAKMRDYLDQLEGGAPYEANRGQEDPPVVLAALRRKMLELARDRTQGAHPYFVPPEHTARAREVLGADPLLIPEQAVLLETDPERARALGRDHTSYYLKLPNYTNNLRALGFSDEEFENGGSDRLLDAIVAWGDVDAVRARVRQHLDAGADHVLLQPVAPEHGIGLDQLRELAPALLG</sequence>
<dbReference type="InterPro" id="IPR019922">
    <property type="entry name" value="Lucif-like_OxRdatse_MSMEG_4141"/>
</dbReference>
<evidence type="ECO:0000313" key="3">
    <source>
        <dbReference type="Proteomes" id="UP000198983"/>
    </source>
</evidence>
<dbReference type="STRING" id="117157.SAMN04489717_5208"/>
<feature type="domain" description="Luciferase-like" evidence="1">
    <location>
        <begin position="31"/>
        <end position="282"/>
    </location>
</feature>
<keyword evidence="3" id="KW-1185">Reference proteome</keyword>
<dbReference type="InterPro" id="IPR036661">
    <property type="entry name" value="Luciferase-like_sf"/>
</dbReference>
<dbReference type="GO" id="GO:0016705">
    <property type="term" value="F:oxidoreductase activity, acting on paired donors, with incorporation or reduction of molecular oxygen"/>
    <property type="evidence" value="ECO:0007669"/>
    <property type="project" value="InterPro"/>
</dbReference>
<protein>
    <submittedName>
        <fullName evidence="2">Probable F420-dependent oxidoreductase, MSMEG_4141 family</fullName>
    </submittedName>
</protein>
<dbReference type="InterPro" id="IPR011251">
    <property type="entry name" value="Luciferase-like_dom"/>
</dbReference>
<gene>
    <name evidence="2" type="ORF">SAMN04489717_5208</name>
</gene>
<dbReference type="EMBL" id="LT629732">
    <property type="protein sequence ID" value="SDT14504.1"/>
    <property type="molecule type" value="Genomic_DNA"/>
</dbReference>